<dbReference type="Proteomes" id="UP000488956">
    <property type="component" value="Unassembled WGS sequence"/>
</dbReference>
<evidence type="ECO:0000313" key="2">
    <source>
        <dbReference type="EMBL" id="KAE9094345.1"/>
    </source>
</evidence>
<evidence type="ECO:0000313" key="8">
    <source>
        <dbReference type="Proteomes" id="UP000488956"/>
    </source>
</evidence>
<sequence>MRCLALNYSAALTAAADTHAHCAPMNEALGKLSAKYFLKRRL</sequence>
<evidence type="ECO:0000313" key="3">
    <source>
        <dbReference type="EMBL" id="KAE9194006.1"/>
    </source>
</evidence>
<dbReference type="EMBL" id="QXGB01001258">
    <property type="protein sequence ID" value="KAE9194006.1"/>
    <property type="molecule type" value="Genomic_DNA"/>
</dbReference>
<organism evidence="1 7">
    <name type="scientific">Phytophthora fragariae</name>
    <dbReference type="NCBI Taxonomy" id="53985"/>
    <lineage>
        <taxon>Eukaryota</taxon>
        <taxon>Sar</taxon>
        <taxon>Stramenopiles</taxon>
        <taxon>Oomycota</taxon>
        <taxon>Peronosporomycetes</taxon>
        <taxon>Peronosporales</taxon>
        <taxon>Peronosporaceae</taxon>
        <taxon>Phytophthora</taxon>
    </lineage>
</organism>
<dbReference type="Proteomes" id="UP000460718">
    <property type="component" value="Unassembled WGS sequence"/>
</dbReference>
<evidence type="ECO:0000313" key="7">
    <source>
        <dbReference type="Proteomes" id="UP000460718"/>
    </source>
</evidence>
<comment type="caution">
    <text evidence="1">The sequence shown here is derived from an EMBL/GenBank/DDBJ whole genome shotgun (WGS) entry which is preliminary data.</text>
</comment>
<proteinExistence type="predicted"/>
<dbReference type="AlphaFoldDB" id="A0A6A3JDZ9"/>
<reference evidence="7 8" key="1">
    <citation type="submission" date="2018-09" db="EMBL/GenBank/DDBJ databases">
        <title>Genomic investigation of the strawberry pathogen Phytophthora fragariae indicates pathogenicity is determined by transcriptional variation in three key races.</title>
        <authorList>
            <person name="Adams T.M."/>
            <person name="Armitage A.D."/>
            <person name="Sobczyk M.K."/>
            <person name="Bates H.J."/>
            <person name="Dunwell J.M."/>
            <person name="Nellist C.F."/>
            <person name="Harrison R.J."/>
        </authorList>
    </citation>
    <scope>NUCLEOTIDE SEQUENCE [LARGE SCALE GENOMIC DNA]</scope>
    <source>
        <strain evidence="4 6">BC-1</strain>
        <strain evidence="3 5">NOV-27</strain>
        <strain evidence="2 8">ONT-3</strain>
        <strain evidence="1 7">SCRP245</strain>
    </source>
</reference>
<dbReference type="Proteomes" id="UP000440367">
    <property type="component" value="Unassembled WGS sequence"/>
</dbReference>
<dbReference type="EMBL" id="QXFW01001279">
    <property type="protein sequence ID" value="KAE8993359.1"/>
    <property type="molecule type" value="Genomic_DNA"/>
</dbReference>
<evidence type="ECO:0000313" key="1">
    <source>
        <dbReference type="EMBL" id="KAE8993359.1"/>
    </source>
</evidence>
<dbReference type="EMBL" id="QXGD01001277">
    <property type="protein sequence ID" value="KAE9209989.1"/>
    <property type="molecule type" value="Genomic_DNA"/>
</dbReference>
<accession>A0A6A3JDZ9</accession>
<evidence type="ECO:0000313" key="4">
    <source>
        <dbReference type="EMBL" id="KAE9209989.1"/>
    </source>
</evidence>
<protein>
    <submittedName>
        <fullName evidence="1">Uncharacterized protein</fullName>
    </submittedName>
</protein>
<keyword evidence="5" id="KW-1185">Reference proteome</keyword>
<gene>
    <name evidence="4" type="ORF">PF002_g18950</name>
    <name evidence="3" type="ORF">PF005_g17856</name>
    <name evidence="2" type="ORF">PF010_g17141</name>
    <name evidence="1" type="ORF">PF011_g17170</name>
</gene>
<dbReference type="Proteomes" id="UP000433483">
    <property type="component" value="Unassembled WGS sequence"/>
</dbReference>
<dbReference type="EMBL" id="QXFX01001217">
    <property type="protein sequence ID" value="KAE9094345.1"/>
    <property type="molecule type" value="Genomic_DNA"/>
</dbReference>
<name>A0A6A3JDZ9_9STRA</name>
<evidence type="ECO:0000313" key="6">
    <source>
        <dbReference type="Proteomes" id="UP000440367"/>
    </source>
</evidence>
<evidence type="ECO:0000313" key="5">
    <source>
        <dbReference type="Proteomes" id="UP000433483"/>
    </source>
</evidence>